<gene>
    <name evidence="1" type="ORF">FA95DRAFT_1611293</name>
</gene>
<evidence type="ECO:0000313" key="1">
    <source>
        <dbReference type="EMBL" id="KAI0041071.1"/>
    </source>
</evidence>
<keyword evidence="2" id="KW-1185">Reference proteome</keyword>
<reference evidence="1" key="2">
    <citation type="journal article" date="2022" name="New Phytol.">
        <title>Evolutionary transition to the ectomycorrhizal habit in the genomes of a hyperdiverse lineage of mushroom-forming fungi.</title>
        <authorList>
            <person name="Looney B."/>
            <person name="Miyauchi S."/>
            <person name="Morin E."/>
            <person name="Drula E."/>
            <person name="Courty P.E."/>
            <person name="Kohler A."/>
            <person name="Kuo A."/>
            <person name="LaButti K."/>
            <person name="Pangilinan J."/>
            <person name="Lipzen A."/>
            <person name="Riley R."/>
            <person name="Andreopoulos W."/>
            <person name="He G."/>
            <person name="Johnson J."/>
            <person name="Nolan M."/>
            <person name="Tritt A."/>
            <person name="Barry K.W."/>
            <person name="Grigoriev I.V."/>
            <person name="Nagy L.G."/>
            <person name="Hibbett D."/>
            <person name="Henrissat B."/>
            <person name="Matheny P.B."/>
            <person name="Labbe J."/>
            <person name="Martin F.M."/>
        </authorList>
    </citation>
    <scope>NUCLEOTIDE SEQUENCE</scope>
    <source>
        <strain evidence="1">FP105234-sp</strain>
    </source>
</reference>
<comment type="caution">
    <text evidence="1">The sequence shown here is derived from an EMBL/GenBank/DDBJ whole genome shotgun (WGS) entry which is preliminary data.</text>
</comment>
<organism evidence="1 2">
    <name type="scientific">Auriscalpium vulgare</name>
    <dbReference type="NCBI Taxonomy" id="40419"/>
    <lineage>
        <taxon>Eukaryota</taxon>
        <taxon>Fungi</taxon>
        <taxon>Dikarya</taxon>
        <taxon>Basidiomycota</taxon>
        <taxon>Agaricomycotina</taxon>
        <taxon>Agaricomycetes</taxon>
        <taxon>Russulales</taxon>
        <taxon>Auriscalpiaceae</taxon>
        <taxon>Auriscalpium</taxon>
    </lineage>
</organism>
<sequence length="284" mass="32281">MDEINNVILQIRESLKYVCFLAHGVMVTSDKPKTFFLEEDCIQEVIEQMNMPLEALSIIKVAKGATWDEKLARAIAVQTKQLRTLILQLPTDTTIRLPLHMFTYLQHLELMDGLNWNALDLLDVLHELQQLESLSLSNIADPYSVGKAAKRLQVPLHSLVKLKIHESIPMTHILLQKLDTPALTSRTITLKVLPDSTDSITGVDNRLGVGTPLVAYINTHLCVDSETSRSHAWMLVYFLRRTLPWRKLKVTMSATWDLIDRDAKLQHAATLAQNLPPECSRMWD</sequence>
<dbReference type="EMBL" id="MU276146">
    <property type="protein sequence ID" value="KAI0041071.1"/>
    <property type="molecule type" value="Genomic_DNA"/>
</dbReference>
<reference evidence="1" key="1">
    <citation type="submission" date="2021-02" db="EMBL/GenBank/DDBJ databases">
        <authorList>
            <consortium name="DOE Joint Genome Institute"/>
            <person name="Ahrendt S."/>
            <person name="Looney B.P."/>
            <person name="Miyauchi S."/>
            <person name="Morin E."/>
            <person name="Drula E."/>
            <person name="Courty P.E."/>
            <person name="Chicoki N."/>
            <person name="Fauchery L."/>
            <person name="Kohler A."/>
            <person name="Kuo A."/>
            <person name="Labutti K."/>
            <person name="Pangilinan J."/>
            <person name="Lipzen A."/>
            <person name="Riley R."/>
            <person name="Andreopoulos W."/>
            <person name="He G."/>
            <person name="Johnson J."/>
            <person name="Barry K.W."/>
            <person name="Grigoriev I.V."/>
            <person name="Nagy L."/>
            <person name="Hibbett D."/>
            <person name="Henrissat B."/>
            <person name="Matheny P.B."/>
            <person name="Labbe J."/>
            <person name="Martin F."/>
        </authorList>
    </citation>
    <scope>NUCLEOTIDE SEQUENCE</scope>
    <source>
        <strain evidence="1">FP105234-sp</strain>
    </source>
</reference>
<accession>A0ACB8RBT0</accession>
<dbReference type="Proteomes" id="UP000814033">
    <property type="component" value="Unassembled WGS sequence"/>
</dbReference>
<protein>
    <submittedName>
        <fullName evidence="1">Uncharacterized protein</fullName>
    </submittedName>
</protein>
<name>A0ACB8RBT0_9AGAM</name>
<proteinExistence type="predicted"/>
<evidence type="ECO:0000313" key="2">
    <source>
        <dbReference type="Proteomes" id="UP000814033"/>
    </source>
</evidence>